<evidence type="ECO:0000256" key="1">
    <source>
        <dbReference type="SAM" id="MobiDB-lite"/>
    </source>
</evidence>
<feature type="region of interest" description="Disordered" evidence="1">
    <location>
        <begin position="58"/>
        <end position="112"/>
    </location>
</feature>
<evidence type="ECO:0000313" key="3">
    <source>
        <dbReference type="Proteomes" id="UP000299102"/>
    </source>
</evidence>
<organism evidence="2 3">
    <name type="scientific">Eumeta variegata</name>
    <name type="common">Bagworm moth</name>
    <name type="synonym">Eumeta japonica</name>
    <dbReference type="NCBI Taxonomy" id="151549"/>
    <lineage>
        <taxon>Eukaryota</taxon>
        <taxon>Metazoa</taxon>
        <taxon>Ecdysozoa</taxon>
        <taxon>Arthropoda</taxon>
        <taxon>Hexapoda</taxon>
        <taxon>Insecta</taxon>
        <taxon>Pterygota</taxon>
        <taxon>Neoptera</taxon>
        <taxon>Endopterygota</taxon>
        <taxon>Lepidoptera</taxon>
        <taxon>Glossata</taxon>
        <taxon>Ditrysia</taxon>
        <taxon>Tineoidea</taxon>
        <taxon>Psychidae</taxon>
        <taxon>Oiketicinae</taxon>
        <taxon>Eumeta</taxon>
    </lineage>
</organism>
<comment type="caution">
    <text evidence="2">The sequence shown here is derived from an EMBL/GenBank/DDBJ whole genome shotgun (WGS) entry which is preliminary data.</text>
</comment>
<accession>A0A4C1SKQ1</accession>
<protein>
    <submittedName>
        <fullName evidence="2">Uncharacterized protein</fullName>
    </submittedName>
</protein>
<dbReference type="AlphaFoldDB" id="A0A4C1SKQ1"/>
<keyword evidence="3" id="KW-1185">Reference proteome</keyword>
<feature type="compositionally biased region" description="Basic residues" evidence="1">
    <location>
        <begin position="59"/>
        <end position="83"/>
    </location>
</feature>
<proteinExistence type="predicted"/>
<gene>
    <name evidence="2" type="ORF">EVAR_72587_1</name>
</gene>
<dbReference type="Proteomes" id="UP000299102">
    <property type="component" value="Unassembled WGS sequence"/>
</dbReference>
<feature type="compositionally biased region" description="Basic and acidic residues" evidence="1">
    <location>
        <begin position="91"/>
        <end position="102"/>
    </location>
</feature>
<dbReference type="EMBL" id="BGZK01010478">
    <property type="protein sequence ID" value="GBP02712.1"/>
    <property type="molecule type" value="Genomic_DNA"/>
</dbReference>
<evidence type="ECO:0000313" key="2">
    <source>
        <dbReference type="EMBL" id="GBP02712.1"/>
    </source>
</evidence>
<name>A0A4C1SKQ1_EUMVA</name>
<reference evidence="2 3" key="1">
    <citation type="journal article" date="2019" name="Commun. Biol.">
        <title>The bagworm genome reveals a unique fibroin gene that provides high tensile strength.</title>
        <authorList>
            <person name="Kono N."/>
            <person name="Nakamura H."/>
            <person name="Ohtoshi R."/>
            <person name="Tomita M."/>
            <person name="Numata K."/>
            <person name="Arakawa K."/>
        </authorList>
    </citation>
    <scope>NUCLEOTIDE SEQUENCE [LARGE SCALE GENOMIC DNA]</scope>
</reference>
<sequence length="112" mass="13043">MNVEEKREGCDFMSTTQLLDTFTHNENCTSDDVCQTCGWVHHTLPFTQQSIYLSQQNLHTRKGWPPRVSRSRNRRSRLVHRAQRSNTQNRADPRSGHCRQDVMDLQTATGDQ</sequence>